<dbReference type="GeneID" id="18826769"/>
<name>K5XB77_AGABU</name>
<feature type="region of interest" description="Disordered" evidence="1">
    <location>
        <begin position="341"/>
        <end position="383"/>
    </location>
</feature>
<evidence type="ECO:0000313" key="3">
    <source>
        <dbReference type="Proteomes" id="UP000008493"/>
    </source>
</evidence>
<proteinExistence type="predicted"/>
<feature type="compositionally biased region" description="Basic and acidic residues" evidence="1">
    <location>
        <begin position="341"/>
        <end position="353"/>
    </location>
</feature>
<evidence type="ECO:0000313" key="2">
    <source>
        <dbReference type="EMBL" id="EKM80523.1"/>
    </source>
</evidence>
<accession>K5XB77</accession>
<feature type="region of interest" description="Disordered" evidence="1">
    <location>
        <begin position="182"/>
        <end position="238"/>
    </location>
</feature>
<sequence>MTSAFYESRAKSKTFPDLIQRFSDCNPHEAFMLGEMTYRETFEPFQTTGDPTREDSFVRTGYRDISTKEELAVILFGEVAPSSSGTMISAKGNYFTANAITDQNAVKDVLVLRCPIGCEDTLLSQFFMNQLSTLEEIIECDASADPHFKDTYNITSFLVPPQFGTYDILRMRITLPKKYEVPRSVTGTQGGGTSLPLPKKRRIATASSSSHPSSEERVNASTTGKDSPHLGSPSFASPPSLKSAGEYYPPSALPDYGGDHFRLNKAMLVQQNITGIDGKTLIPPWDMWDKLRPGTIVFVDATLVCWTIPPRRDARVPKSKKVYQIQANAIRVVCESEDDAERSAELKLSDENRPAPIASSSKKSSSSFVAFNQKSTEEASMGS</sequence>
<dbReference type="KEGG" id="abp:AGABI1DRAFT128200"/>
<dbReference type="Proteomes" id="UP000008493">
    <property type="component" value="Unassembled WGS sequence"/>
</dbReference>
<dbReference type="AlphaFoldDB" id="K5XB77"/>
<gene>
    <name evidence="2" type="ORF">AGABI1DRAFT_128200</name>
</gene>
<dbReference type="HOGENOM" id="CLU_731668_0_0_1"/>
<dbReference type="OrthoDB" id="3060725at2759"/>
<protein>
    <submittedName>
        <fullName evidence="2">Uncharacterized protein</fullName>
    </submittedName>
</protein>
<reference evidence="3" key="1">
    <citation type="journal article" date="2012" name="Proc. Natl. Acad. Sci. U.S.A.">
        <title>Genome sequence of the button mushroom Agaricus bisporus reveals mechanisms governing adaptation to a humic-rich ecological niche.</title>
        <authorList>
            <person name="Morin E."/>
            <person name="Kohler A."/>
            <person name="Baker A.R."/>
            <person name="Foulongne-Oriol M."/>
            <person name="Lombard V."/>
            <person name="Nagy L.G."/>
            <person name="Ohm R.A."/>
            <person name="Patyshakuliyeva A."/>
            <person name="Brun A."/>
            <person name="Aerts A.L."/>
            <person name="Bailey A.M."/>
            <person name="Billette C."/>
            <person name="Coutinho P.M."/>
            <person name="Deakin G."/>
            <person name="Doddapaneni H."/>
            <person name="Floudas D."/>
            <person name="Grimwood J."/>
            <person name="Hilden K."/>
            <person name="Kuees U."/>
            <person name="LaButti K.M."/>
            <person name="Lapidus A."/>
            <person name="Lindquist E.A."/>
            <person name="Lucas S.M."/>
            <person name="Murat C."/>
            <person name="Riley R.W."/>
            <person name="Salamov A.A."/>
            <person name="Schmutz J."/>
            <person name="Subramanian V."/>
            <person name="Woesten H.A.B."/>
            <person name="Xu J."/>
            <person name="Eastwood D.C."/>
            <person name="Foster G.D."/>
            <person name="Sonnenberg A.S."/>
            <person name="Cullen D."/>
            <person name="de Vries R.P."/>
            <person name="Lundell T."/>
            <person name="Hibbett D.S."/>
            <person name="Henrissat B."/>
            <person name="Burton K.S."/>
            <person name="Kerrigan R.W."/>
            <person name="Challen M.P."/>
            <person name="Grigoriev I.V."/>
            <person name="Martin F."/>
        </authorList>
    </citation>
    <scope>NUCLEOTIDE SEQUENCE [LARGE SCALE GENOMIC DNA]</scope>
    <source>
        <strain evidence="3">JB137-S8 / ATCC MYA-4627 / FGSC 10392</strain>
    </source>
</reference>
<keyword evidence="3" id="KW-1185">Reference proteome</keyword>
<evidence type="ECO:0000256" key="1">
    <source>
        <dbReference type="SAM" id="MobiDB-lite"/>
    </source>
</evidence>
<dbReference type="OMA" id="FLANCEY"/>
<dbReference type="RefSeq" id="XP_007329641.1">
    <property type="nucleotide sequence ID" value="XM_007329579.1"/>
</dbReference>
<organism evidence="2 3">
    <name type="scientific">Agaricus bisporus var. burnettii (strain JB137-S8 / ATCC MYA-4627 / FGSC 10392)</name>
    <name type="common">White button mushroom</name>
    <dbReference type="NCBI Taxonomy" id="597362"/>
    <lineage>
        <taxon>Eukaryota</taxon>
        <taxon>Fungi</taxon>
        <taxon>Dikarya</taxon>
        <taxon>Basidiomycota</taxon>
        <taxon>Agaricomycotina</taxon>
        <taxon>Agaricomycetes</taxon>
        <taxon>Agaricomycetidae</taxon>
        <taxon>Agaricales</taxon>
        <taxon>Agaricineae</taxon>
        <taxon>Agaricaceae</taxon>
        <taxon>Agaricus</taxon>
    </lineage>
</organism>
<dbReference type="EMBL" id="JH971389">
    <property type="protein sequence ID" value="EKM80523.1"/>
    <property type="molecule type" value="Genomic_DNA"/>
</dbReference>
<dbReference type="InParanoid" id="K5XB77"/>